<dbReference type="Proteomes" id="UP000198960">
    <property type="component" value="Unassembled WGS sequence"/>
</dbReference>
<gene>
    <name evidence="1" type="ORF">SAMN05660991_03057</name>
</gene>
<accession>A0A1H8US96</accession>
<dbReference type="OrthoDB" id="511192at2"/>
<keyword evidence="2" id="KW-1185">Reference proteome</keyword>
<proteinExistence type="predicted"/>
<dbReference type="RefSeq" id="WP_091945071.1">
    <property type="nucleotide sequence ID" value="NZ_FOEE01000009.1"/>
</dbReference>
<evidence type="ECO:0008006" key="3">
    <source>
        <dbReference type="Google" id="ProtNLM"/>
    </source>
</evidence>
<name>A0A1H8US96_9ACTN</name>
<dbReference type="AlphaFoldDB" id="A0A1H8US96"/>
<sequence>MYLDPQTTAWLDQEDAHLAAVIRAHRWAVQYVGAGDEPGQPAFGYTIGLFGLGHPELVVVGLDAWNAHGLLQPVAEQVADGRDVVPGERLSVGHGPGEVVVEVCPNPGEVVLGANRSYRRPAEHSVPAYQLAWPDHAGRYPWDVGWAGPPACQPRPGTWEA</sequence>
<organism evidence="1 2">
    <name type="scientific">Trujillonella endophytica</name>
    <dbReference type="NCBI Taxonomy" id="673521"/>
    <lineage>
        <taxon>Bacteria</taxon>
        <taxon>Bacillati</taxon>
        <taxon>Actinomycetota</taxon>
        <taxon>Actinomycetes</taxon>
        <taxon>Geodermatophilales</taxon>
        <taxon>Geodermatophilaceae</taxon>
        <taxon>Trujillonella</taxon>
    </lineage>
</organism>
<evidence type="ECO:0000313" key="1">
    <source>
        <dbReference type="EMBL" id="SEP06059.1"/>
    </source>
</evidence>
<dbReference type="EMBL" id="FOEE01000009">
    <property type="protein sequence ID" value="SEP06059.1"/>
    <property type="molecule type" value="Genomic_DNA"/>
</dbReference>
<evidence type="ECO:0000313" key="2">
    <source>
        <dbReference type="Proteomes" id="UP000198960"/>
    </source>
</evidence>
<reference evidence="2" key="1">
    <citation type="submission" date="2016-10" db="EMBL/GenBank/DDBJ databases">
        <authorList>
            <person name="Varghese N."/>
            <person name="Submissions S."/>
        </authorList>
    </citation>
    <scope>NUCLEOTIDE SEQUENCE [LARGE SCALE GENOMIC DNA]</scope>
    <source>
        <strain evidence="2">DSM 45413</strain>
    </source>
</reference>
<dbReference type="Pfam" id="PF14081">
    <property type="entry name" value="DUF4262"/>
    <property type="match status" value="1"/>
</dbReference>
<protein>
    <recommendedName>
        <fullName evidence="3">DUF4262 domain-containing protein</fullName>
    </recommendedName>
</protein>
<dbReference type="InterPro" id="IPR025358">
    <property type="entry name" value="DUF4262"/>
</dbReference>
<dbReference type="STRING" id="673521.SAMN05660991_03057"/>